<protein>
    <recommendedName>
        <fullName evidence="2">Putative zinc-finger domain-containing protein</fullName>
    </recommendedName>
</protein>
<evidence type="ECO:0000313" key="3">
    <source>
        <dbReference type="EMBL" id="RIJ49424.1"/>
    </source>
</evidence>
<keyword evidence="1" id="KW-0472">Membrane</keyword>
<dbReference type="Gene3D" id="1.10.10.1320">
    <property type="entry name" value="Anti-sigma factor, zinc-finger domain"/>
    <property type="match status" value="1"/>
</dbReference>
<reference evidence="3 4" key="1">
    <citation type="submission" date="2018-08" db="EMBL/GenBank/DDBJ databases">
        <title>Pallidiluteibacterium maritimus gen. nov., sp. nov., isolated from coastal sediment.</title>
        <authorList>
            <person name="Zhou L.Y."/>
        </authorList>
    </citation>
    <scope>NUCLEOTIDE SEQUENCE [LARGE SCALE GENOMIC DNA]</scope>
    <source>
        <strain evidence="3 4">XSD2</strain>
    </source>
</reference>
<keyword evidence="4" id="KW-1185">Reference proteome</keyword>
<feature type="domain" description="Putative zinc-finger" evidence="2">
    <location>
        <begin position="3"/>
        <end position="37"/>
    </location>
</feature>
<sequence>MKCKAVHSKLIFFLERELPEPEMKAVQEHLAACPECALFAEEMKKTLSILETEKVSEVNPYFYTRVKAKLDRQSEIQPSGIRSSVLARVLQPVAFSIILILGIYGGVKMGATGAKTASTFTAEQEMVPYLNDMDVEPLETFLME</sequence>
<name>A0A399T3D8_9BACT</name>
<dbReference type="OrthoDB" id="1121441at2"/>
<dbReference type="EMBL" id="QWGR01000003">
    <property type="protein sequence ID" value="RIJ49424.1"/>
    <property type="molecule type" value="Genomic_DNA"/>
</dbReference>
<organism evidence="3 4">
    <name type="scientific">Maribellus luteus</name>
    <dbReference type="NCBI Taxonomy" id="2305463"/>
    <lineage>
        <taxon>Bacteria</taxon>
        <taxon>Pseudomonadati</taxon>
        <taxon>Bacteroidota</taxon>
        <taxon>Bacteroidia</taxon>
        <taxon>Marinilabiliales</taxon>
        <taxon>Prolixibacteraceae</taxon>
        <taxon>Maribellus</taxon>
    </lineage>
</organism>
<evidence type="ECO:0000256" key="1">
    <source>
        <dbReference type="SAM" id="Phobius"/>
    </source>
</evidence>
<dbReference type="Proteomes" id="UP000265926">
    <property type="component" value="Unassembled WGS sequence"/>
</dbReference>
<dbReference type="InterPro" id="IPR027383">
    <property type="entry name" value="Znf_put"/>
</dbReference>
<gene>
    <name evidence="3" type="ORF">D1614_07745</name>
</gene>
<keyword evidence="1" id="KW-0812">Transmembrane</keyword>
<comment type="caution">
    <text evidence="3">The sequence shown here is derived from an EMBL/GenBank/DDBJ whole genome shotgun (WGS) entry which is preliminary data.</text>
</comment>
<accession>A0A399T3D8</accession>
<dbReference type="Pfam" id="PF13490">
    <property type="entry name" value="zf-HC2"/>
    <property type="match status" value="1"/>
</dbReference>
<evidence type="ECO:0000259" key="2">
    <source>
        <dbReference type="Pfam" id="PF13490"/>
    </source>
</evidence>
<keyword evidence="1" id="KW-1133">Transmembrane helix</keyword>
<proteinExistence type="predicted"/>
<feature type="transmembrane region" description="Helical" evidence="1">
    <location>
        <begin position="85"/>
        <end position="107"/>
    </location>
</feature>
<dbReference type="AlphaFoldDB" id="A0A399T3D8"/>
<dbReference type="RefSeq" id="WP_119437311.1">
    <property type="nucleotide sequence ID" value="NZ_QWGR01000003.1"/>
</dbReference>
<evidence type="ECO:0000313" key="4">
    <source>
        <dbReference type="Proteomes" id="UP000265926"/>
    </source>
</evidence>
<dbReference type="InterPro" id="IPR041916">
    <property type="entry name" value="Anti_sigma_zinc_sf"/>
</dbReference>